<dbReference type="Proteomes" id="UP000272771">
    <property type="component" value="Chromosome"/>
</dbReference>
<gene>
    <name evidence="3" type="ORF">NCTC12742_00130</name>
</gene>
<evidence type="ECO:0000313" key="4">
    <source>
        <dbReference type="Proteomes" id="UP000272771"/>
    </source>
</evidence>
<dbReference type="Pfam" id="PF10145">
    <property type="entry name" value="PhageMin_Tail"/>
    <property type="match status" value="1"/>
</dbReference>
<protein>
    <submittedName>
        <fullName evidence="3">Phage-related minor tail protein</fullName>
    </submittedName>
</protein>
<feature type="domain" description="Phage tail tape measure protein" evidence="2">
    <location>
        <begin position="172"/>
        <end position="375"/>
    </location>
</feature>
<reference evidence="3 4" key="1">
    <citation type="submission" date="2018-12" db="EMBL/GenBank/DDBJ databases">
        <authorList>
            <consortium name="Pathogen Informatics"/>
        </authorList>
    </citation>
    <scope>NUCLEOTIDE SEQUENCE [LARGE SCALE GENOMIC DNA]</scope>
    <source>
        <strain evidence="3 4">NCTC12742</strain>
    </source>
</reference>
<evidence type="ECO:0000256" key="1">
    <source>
        <dbReference type="SAM" id="Coils"/>
    </source>
</evidence>
<accession>A0A3S5C2W2</accession>
<name>A0A3S5C2W2_9NEIS</name>
<keyword evidence="4" id="KW-1185">Reference proteome</keyword>
<proteinExistence type="predicted"/>
<dbReference type="OrthoDB" id="8019720at2"/>
<dbReference type="RefSeq" id="WP_004284606.1">
    <property type="nucleotide sequence ID" value="NZ_CAUJRG010000003.1"/>
</dbReference>
<keyword evidence="1" id="KW-0175">Coiled coil</keyword>
<sequence length="698" mass="73767">MANGLLKLVLSLTGRDDGAKRLLAETERQLQRTATSRMKMARAHKPYEIAGIRSEKAIQREIRATEAAYNRLRRSGTASQNDLARAARATKQRIAELNAELGKSSKLQKGVAIGGAALAAGTAAYAVLKPAMDDKMQLNANINQVARQAFIEDESKSAQWIATKGAEEVKKLALDLIKSNGGNADSALGMISAMMTNGMSFSEVKKDARTSYAAMMAASENGQYNPDDTAKLMKVLKDAGFNGKDLALAFEHALQSGLDGNFEITDMVRELPALLPQAQQAGLTGMQGLDYLLSLLQSAANKSGTTSEAATNVSNILNKTLAADTVKRLSKLDNPSTPGKGIDWEGSVLRGKANGENAVQVLSRLVDAMLKQDKEYAGYKAKAEKGDKTAAEQMNMMRGFVLSKVMPDLQAKQGLLAAADLEQINQFVKNLAGVTHENGKVEKLNQARMATDAAQQERNKAIALIEEGVTQPLISFQTGLTSLSAEFPNTTLATKALAAAATAAAGALGLVAMANGKGLGDFLPGKKGGGIAPKGAAGSFLGKWGSKLLGAKASVGAGLLFYSDGLNKGEGERMEAMRQAYRTGKPYLPVQPQPRLRAEPLQPLRPLDPLKPAEPLAPVITQQTAAYQAAITQQTAAYQAALNAETAAVTGGLNQINGTLAAANQTINNNMTVTLDGRVIAHEVSRYQVAMFGRGAGQ</sequence>
<dbReference type="AlphaFoldDB" id="A0A3S5C2W2"/>
<feature type="coiled-coil region" evidence="1">
    <location>
        <begin position="55"/>
        <end position="100"/>
    </location>
</feature>
<evidence type="ECO:0000313" key="3">
    <source>
        <dbReference type="EMBL" id="VEJ49300.1"/>
    </source>
</evidence>
<dbReference type="EMBL" id="LR134533">
    <property type="protein sequence ID" value="VEJ49300.1"/>
    <property type="molecule type" value="Genomic_DNA"/>
</dbReference>
<organism evidence="3 4">
    <name type="scientific">Neisseria weaveri</name>
    <dbReference type="NCBI Taxonomy" id="28091"/>
    <lineage>
        <taxon>Bacteria</taxon>
        <taxon>Pseudomonadati</taxon>
        <taxon>Pseudomonadota</taxon>
        <taxon>Betaproteobacteria</taxon>
        <taxon>Neisseriales</taxon>
        <taxon>Neisseriaceae</taxon>
        <taxon>Neisseria</taxon>
    </lineage>
</organism>
<evidence type="ECO:0000259" key="2">
    <source>
        <dbReference type="Pfam" id="PF10145"/>
    </source>
</evidence>
<dbReference type="InterPro" id="IPR010090">
    <property type="entry name" value="Phage_tape_meas"/>
</dbReference>